<dbReference type="Gene3D" id="3.30.70.930">
    <property type="match status" value="1"/>
</dbReference>
<dbReference type="EMBL" id="CP104064">
    <property type="protein sequence ID" value="WAH37777.1"/>
    <property type="molecule type" value="Genomic_DNA"/>
</dbReference>
<dbReference type="InterPro" id="IPR029756">
    <property type="entry name" value="MTH1187/YkoF-like"/>
</dbReference>
<evidence type="ECO:0000313" key="4">
    <source>
        <dbReference type="Proteomes" id="UP001164803"/>
    </source>
</evidence>
<evidence type="ECO:0000256" key="1">
    <source>
        <dbReference type="ARBA" id="ARBA00010272"/>
    </source>
</evidence>
<dbReference type="NCBIfam" id="TIGR00106">
    <property type="entry name" value="MTH1187 family thiamine-binding protein"/>
    <property type="match status" value="1"/>
</dbReference>
<keyword evidence="4" id="KW-1185">Reference proteome</keyword>
<proteinExistence type="inferred from homology"/>
<comment type="similarity">
    <text evidence="1">Belongs to the UPF0045 family.</text>
</comment>
<accession>A0ABY6Z541</accession>
<dbReference type="PANTHER" id="PTHR33777">
    <property type="entry name" value="UPF0045 PROTEIN ECM15"/>
    <property type="match status" value="1"/>
</dbReference>
<dbReference type="InterPro" id="IPR051614">
    <property type="entry name" value="UPF0045_domain"/>
</dbReference>
<reference evidence="3" key="1">
    <citation type="submission" date="2022-08" db="EMBL/GenBank/DDBJ databases">
        <title>Alicyclobacillus dauci DSM2870, complete genome.</title>
        <authorList>
            <person name="Wang Q."/>
            <person name="Cai R."/>
            <person name="Wang Z."/>
        </authorList>
    </citation>
    <scope>NUCLEOTIDE SEQUENCE</scope>
    <source>
        <strain evidence="3">DSM 28700</strain>
    </source>
</reference>
<sequence>MPLMEITIVPIGTGSASFSSHIGPALRVIEDRGLNYQVAPTCTIIEGDLDALMDVAKEIHQNALNEGPDRVVTNIMIDHRTDKDMSMSRAVDSAQS</sequence>
<dbReference type="RefSeq" id="WP_268045301.1">
    <property type="nucleotide sequence ID" value="NZ_CP104064.1"/>
</dbReference>
<evidence type="ECO:0000259" key="2">
    <source>
        <dbReference type="Pfam" id="PF01910"/>
    </source>
</evidence>
<name>A0ABY6Z541_9BACL</name>
<feature type="domain" description="Thiamine-binding protein" evidence="2">
    <location>
        <begin position="4"/>
        <end position="94"/>
    </location>
</feature>
<protein>
    <submittedName>
        <fullName evidence="3">MTH1187 family thiamine-binding protein</fullName>
    </submittedName>
</protein>
<dbReference type="SUPFAM" id="SSF89957">
    <property type="entry name" value="MTH1187/YkoF-like"/>
    <property type="match status" value="1"/>
</dbReference>
<evidence type="ECO:0000313" key="3">
    <source>
        <dbReference type="EMBL" id="WAH37777.1"/>
    </source>
</evidence>
<dbReference type="Proteomes" id="UP001164803">
    <property type="component" value="Chromosome"/>
</dbReference>
<dbReference type="Pfam" id="PF01910">
    <property type="entry name" value="Thiamine_BP"/>
    <property type="match status" value="1"/>
</dbReference>
<dbReference type="PANTHER" id="PTHR33777:SF1">
    <property type="entry name" value="UPF0045 PROTEIN ECM15"/>
    <property type="match status" value="1"/>
</dbReference>
<dbReference type="InterPro" id="IPR002767">
    <property type="entry name" value="Thiamine_BP"/>
</dbReference>
<organism evidence="3 4">
    <name type="scientific">Alicyclobacillus dauci</name>
    <dbReference type="NCBI Taxonomy" id="1475485"/>
    <lineage>
        <taxon>Bacteria</taxon>
        <taxon>Bacillati</taxon>
        <taxon>Bacillota</taxon>
        <taxon>Bacilli</taxon>
        <taxon>Bacillales</taxon>
        <taxon>Alicyclobacillaceae</taxon>
        <taxon>Alicyclobacillus</taxon>
    </lineage>
</organism>
<gene>
    <name evidence="3" type="ORF">NZD86_04540</name>
</gene>